<dbReference type="Pfam" id="PF19649">
    <property type="entry name" value="DUF6152"/>
    <property type="match status" value="1"/>
</dbReference>
<evidence type="ECO:0000313" key="1">
    <source>
        <dbReference type="EMBL" id="SVB72245.1"/>
    </source>
</evidence>
<protein>
    <recommendedName>
        <fullName evidence="2">OB domain-containing protein</fullName>
    </recommendedName>
</protein>
<dbReference type="EMBL" id="UINC01054482">
    <property type="protein sequence ID" value="SVB72245.1"/>
    <property type="molecule type" value="Genomic_DNA"/>
</dbReference>
<dbReference type="InterPro" id="IPR046150">
    <property type="entry name" value="DUF6152"/>
</dbReference>
<organism evidence="1">
    <name type="scientific">marine metagenome</name>
    <dbReference type="NCBI Taxonomy" id="408172"/>
    <lineage>
        <taxon>unclassified sequences</taxon>
        <taxon>metagenomes</taxon>
        <taxon>ecological metagenomes</taxon>
    </lineage>
</organism>
<name>A0A382GBN7_9ZZZZ</name>
<proteinExistence type="predicted"/>
<dbReference type="AlphaFoldDB" id="A0A382GBN7"/>
<reference evidence="1" key="1">
    <citation type="submission" date="2018-05" db="EMBL/GenBank/DDBJ databases">
        <authorList>
            <person name="Lanie J.A."/>
            <person name="Ng W.-L."/>
            <person name="Kazmierczak K.M."/>
            <person name="Andrzejewski T.M."/>
            <person name="Davidsen T.M."/>
            <person name="Wayne K.J."/>
            <person name="Tettelin H."/>
            <person name="Glass J.I."/>
            <person name="Rusch D."/>
            <person name="Podicherti R."/>
            <person name="Tsui H.-C.T."/>
            <person name="Winkler M.E."/>
        </authorList>
    </citation>
    <scope>NUCLEOTIDE SEQUENCE</scope>
</reference>
<accession>A0A382GBN7</accession>
<evidence type="ECO:0008006" key="2">
    <source>
        <dbReference type="Google" id="ProtNLM"/>
    </source>
</evidence>
<gene>
    <name evidence="1" type="ORF">METZ01_LOCUS225099</name>
</gene>
<feature type="non-terminal residue" evidence="1">
    <location>
        <position position="133"/>
    </location>
</feature>
<sequence>MGHHSRAEFSSDVRVIEGDILSVHWRNPHPRIMLKVLNDAGQQETWDIKAWGAANLLNRLGVTGDLLNVGDRVRISGQVSSRREYYFQGTNLLLPSGLELILQPNLMPRWSPQRFVGNRERHSLLVSRNQSQL</sequence>